<dbReference type="STRING" id="8469.M7AW88"/>
<dbReference type="GO" id="GO:0031012">
    <property type="term" value="C:extracellular matrix"/>
    <property type="evidence" value="ECO:0007669"/>
    <property type="project" value="TreeGrafter"/>
</dbReference>
<dbReference type="PANTHER" id="PTHR11339">
    <property type="entry name" value="EXTRACELLULAR MATRIX GLYCOPROTEIN RELATED"/>
    <property type="match status" value="1"/>
</dbReference>
<keyword evidence="1" id="KW-0677">Repeat</keyword>
<reference evidence="6" key="1">
    <citation type="journal article" date="2013" name="Nat. Genet.">
        <title>The draft genomes of soft-shell turtle and green sea turtle yield insights into the development and evolution of the turtle-specific body plan.</title>
        <authorList>
            <person name="Wang Z."/>
            <person name="Pascual-Anaya J."/>
            <person name="Zadissa A."/>
            <person name="Li W."/>
            <person name="Niimura Y."/>
            <person name="Huang Z."/>
            <person name="Li C."/>
            <person name="White S."/>
            <person name="Xiong Z."/>
            <person name="Fang D."/>
            <person name="Wang B."/>
            <person name="Ming Y."/>
            <person name="Chen Y."/>
            <person name="Zheng Y."/>
            <person name="Kuraku S."/>
            <person name="Pignatelli M."/>
            <person name="Herrero J."/>
            <person name="Beal K."/>
            <person name="Nozawa M."/>
            <person name="Li Q."/>
            <person name="Wang J."/>
            <person name="Zhang H."/>
            <person name="Yu L."/>
            <person name="Shigenobu S."/>
            <person name="Wang J."/>
            <person name="Liu J."/>
            <person name="Flicek P."/>
            <person name="Searle S."/>
            <person name="Wang J."/>
            <person name="Kuratani S."/>
            <person name="Yin Y."/>
            <person name="Aken B."/>
            <person name="Zhang G."/>
            <person name="Irie N."/>
        </authorList>
    </citation>
    <scope>NUCLEOTIDE SEQUENCE [LARGE SCALE GENOMIC DNA]</scope>
</reference>
<dbReference type="EMBL" id="KB603545">
    <property type="protein sequence ID" value="EMP24038.1"/>
    <property type="molecule type" value="Genomic_DNA"/>
</dbReference>
<dbReference type="InterPro" id="IPR001846">
    <property type="entry name" value="VWF_type-D"/>
</dbReference>
<dbReference type="SMART" id="SM00215">
    <property type="entry name" value="VWC_out"/>
    <property type="match status" value="2"/>
</dbReference>
<dbReference type="InterPro" id="IPR002919">
    <property type="entry name" value="TIL_dom"/>
</dbReference>
<evidence type="ECO:0000313" key="6">
    <source>
        <dbReference type="Proteomes" id="UP000031443"/>
    </source>
</evidence>
<dbReference type="PROSITE" id="PS51233">
    <property type="entry name" value="VWFD"/>
    <property type="match status" value="5"/>
</dbReference>
<dbReference type="InterPro" id="IPR001007">
    <property type="entry name" value="VWF_dom"/>
</dbReference>
<dbReference type="Proteomes" id="UP000031443">
    <property type="component" value="Unassembled WGS sequence"/>
</dbReference>
<evidence type="ECO:0000259" key="4">
    <source>
        <dbReference type="PROSITE" id="PS51233"/>
    </source>
</evidence>
<evidence type="ECO:0000256" key="3">
    <source>
        <dbReference type="ARBA" id="ARBA00023180"/>
    </source>
</evidence>
<dbReference type="InterPro" id="IPR025615">
    <property type="entry name" value="TILa_dom"/>
</dbReference>
<keyword evidence="3" id="KW-0325">Glycoprotein</keyword>
<dbReference type="SMART" id="SM00832">
    <property type="entry name" value="C8"/>
    <property type="match status" value="4"/>
</dbReference>
<dbReference type="SUPFAM" id="SSF57567">
    <property type="entry name" value="Serine protease inhibitors"/>
    <property type="match status" value="2"/>
</dbReference>
<feature type="domain" description="VWFD" evidence="4">
    <location>
        <begin position="807"/>
        <end position="992"/>
    </location>
</feature>
<dbReference type="InterPro" id="IPR036084">
    <property type="entry name" value="Ser_inhib-like_sf"/>
</dbReference>
<feature type="domain" description="VWFD" evidence="4">
    <location>
        <begin position="220"/>
        <end position="383"/>
    </location>
</feature>
<dbReference type="Pfam" id="PF08742">
    <property type="entry name" value="C8"/>
    <property type="match status" value="4"/>
</dbReference>
<organism evidence="5 6">
    <name type="scientific">Chelonia mydas</name>
    <name type="common">Green sea-turtle</name>
    <name type="synonym">Chelonia agassizi</name>
    <dbReference type="NCBI Taxonomy" id="8469"/>
    <lineage>
        <taxon>Eukaryota</taxon>
        <taxon>Metazoa</taxon>
        <taxon>Chordata</taxon>
        <taxon>Craniata</taxon>
        <taxon>Vertebrata</taxon>
        <taxon>Euteleostomi</taxon>
        <taxon>Archelosauria</taxon>
        <taxon>Testudinata</taxon>
        <taxon>Testudines</taxon>
        <taxon>Cryptodira</taxon>
        <taxon>Durocryptodira</taxon>
        <taxon>Americhelydia</taxon>
        <taxon>Chelonioidea</taxon>
        <taxon>Cheloniidae</taxon>
        <taxon>Chelonia</taxon>
    </lineage>
</organism>
<dbReference type="Pfam" id="PF12714">
    <property type="entry name" value="TILa"/>
    <property type="match status" value="2"/>
</dbReference>
<gene>
    <name evidence="5" type="ORF">UY3_18902</name>
</gene>
<dbReference type="InterPro" id="IPR014853">
    <property type="entry name" value="VWF/SSPO/ZAN-like_Cys-rich_dom"/>
</dbReference>
<dbReference type="CDD" id="cd19941">
    <property type="entry name" value="TIL"/>
    <property type="match status" value="2"/>
</dbReference>
<keyword evidence="2" id="KW-1015">Disulfide bond</keyword>
<protein>
    <submittedName>
        <fullName evidence="5">IgGFc-binding protein</fullName>
    </submittedName>
</protein>
<dbReference type="GO" id="GO:0005615">
    <property type="term" value="C:extracellular space"/>
    <property type="evidence" value="ECO:0007669"/>
    <property type="project" value="TreeGrafter"/>
</dbReference>
<keyword evidence="6" id="KW-1185">Reference proteome</keyword>
<sequence length="1365" mass="149858">MQTDVGLRVGYNKNWHLEITLPSSYYGAMCGLCGNFNQNPEDDMMSSNGIKVSSIVGWAAKWKVQDRDPFCWDYCQETCPMCDENKRDLYGDDSHCGVIRKAPGGPFRECHSRVSPDDVFDNCIYDVCLNEGNKTILCEALESYEDSCRDHGVTVYDWRTPSSCDEFGDWNSVKTGGNGTNSTVYPVDGGDEICKALKCQTKELCKTEDGHATCVSNYVGTCWGWGDPHYHTFDGLKFDFQGTCTYTIAKYCGHDPFLEPFTIDEKNDNRGSQAISFLRVTNIYLNGVITSLPVTLSDGKIRVYQSGFQAILQTDFGLRVAYNWDWHLMITLPSSYYGATCGLCGNFNQNPEDDMTSASGTRVSSIVGWVASWKVQDQDTFCWDSCQENCLTCDESTRELYGSDSHCGLISKAPGGPFRECHSRVNSTEFFDSCIYDVCLNRGATKILCQALEAYAATCRDHGVTVYDWRMPSGCALPCPENSHYEACGNACPSSCSDRTAPSSCREPCVETCQCNDGYVLSADKCVPLGSCGCDYNGHYYKPSEEFWDDENCHSRCSCDSSLGTVVCRKTSCKAKERCSVVNGVRGCHTISYSTCIGTGDPHYTTFDGKKYDFMGTCIYQFAALCSEDPTLTPFNVKVENNNRGSKAVSFTKRVTLEVYNVTISLSQEYPRKIQVNGVFVDLPFSHQHKFKAYISGVHGFIQTDFDLRVSFDWYSYARVILPNTYANAVCGLCGNANQDPSDDLTMKDGTQTSDEIQFAESWKVGEVPGCSSSCTGDCSVCSEAQKQPYKGDQYCGILTRGDGPLRQCHGTIDPAPFFDDCLYDTCQYKGHQDTLCSAISAYVTSCQARGIRIGQWRSASFCQLQLHRCSCAAVALSEDATYSDRRASPIGAVGGELYTLPLAMDDGKLWIDQKGNNIIVQSASGLKIFYDTASYLLVSVPSTYKGHVCGLCGNFNDDKNDDLLLPGVKSTQNVDEFVTSWKVPVDAATCSDGCGEKCPVCDAAQTAPYQTESSCGLITATSGPFRHCHSIISPVEYFNHCLYDLCATNGRGETLCQSLQAYVAACQAAGAKMETWRTASFCPLACPANSHYELCTRSCNFTCASLFAPAQCTGKCFEGCWCDPEYVSDGEACVSMDRCGCVHNGRYIKARESFVSSNCSEKCTCHASGEVICEETNCTEEEKCMLGNGVRSCVEQMGRCTLAPGIWFTSFDGVTREVLLDGAYEVTSLCEGVNLPLFRMVVSVFREGGLAVPEGISVFFDEGLIHVNKKKEIWVGGHQRQLPVKVSETLSVSESQGTIMIVQGSRIKILFSLSGEVTVTVSESLANNLCAPCGNFNGDISDELRLPSGQVVGNITDVFEAWRA</sequence>
<evidence type="ECO:0000313" key="5">
    <source>
        <dbReference type="EMBL" id="EMP24038.1"/>
    </source>
</evidence>
<proteinExistence type="predicted"/>
<dbReference type="FunFam" id="2.10.25.10:FF:000055">
    <property type="entry name" value="alpha-tectorin isoform X1"/>
    <property type="match status" value="2"/>
</dbReference>
<dbReference type="Pfam" id="PF01826">
    <property type="entry name" value="TIL"/>
    <property type="match status" value="2"/>
</dbReference>
<dbReference type="PANTHER" id="PTHR11339:SF373">
    <property type="entry name" value="VWFD DOMAIN-CONTAINING PROTEIN"/>
    <property type="match status" value="1"/>
</dbReference>
<dbReference type="SMART" id="SM00216">
    <property type="entry name" value="VWD"/>
    <property type="match status" value="4"/>
</dbReference>
<feature type="domain" description="VWFD" evidence="4">
    <location>
        <begin position="594"/>
        <end position="772"/>
    </location>
</feature>
<feature type="domain" description="VWFD" evidence="4">
    <location>
        <begin position="1"/>
        <end position="72"/>
    </location>
</feature>
<evidence type="ECO:0000256" key="1">
    <source>
        <dbReference type="ARBA" id="ARBA00022737"/>
    </source>
</evidence>
<dbReference type="Gene3D" id="2.10.25.10">
    <property type="entry name" value="Laminin"/>
    <property type="match status" value="2"/>
</dbReference>
<dbReference type="Pfam" id="PF00094">
    <property type="entry name" value="VWD"/>
    <property type="match status" value="5"/>
</dbReference>
<name>M7AW88_CHEMY</name>
<evidence type="ECO:0000256" key="2">
    <source>
        <dbReference type="ARBA" id="ARBA00023157"/>
    </source>
</evidence>
<dbReference type="InterPro" id="IPR050780">
    <property type="entry name" value="Mucin_vWF_Thrombospondin_sf"/>
</dbReference>
<accession>M7AW88</accession>
<feature type="domain" description="VWFD" evidence="4">
    <location>
        <begin position="1199"/>
        <end position="1365"/>
    </location>
</feature>
<dbReference type="eggNOG" id="KOG1216">
    <property type="taxonomic scope" value="Eukaryota"/>
</dbReference>